<proteinExistence type="predicted"/>
<evidence type="ECO:0000313" key="2">
    <source>
        <dbReference type="Proteomes" id="UP000008372"/>
    </source>
</evidence>
<reference evidence="1 2" key="1">
    <citation type="journal article" date="2014" name="Environ. Microbiol.">
        <title>Comparative genomics of the marine bacterial genus Glaciecola reveals the high degree of genomic diversity and genomic characteristic for cold adaptation.</title>
        <authorList>
            <person name="Qin Q.L."/>
            <person name="Xie B.B."/>
            <person name="Yu Y."/>
            <person name="Shu Y.L."/>
            <person name="Rong J.C."/>
            <person name="Zhang Y.J."/>
            <person name="Zhao D.L."/>
            <person name="Chen X.L."/>
            <person name="Zhang X.Y."/>
            <person name="Chen B."/>
            <person name="Zhou B.C."/>
            <person name="Zhang Y.Z."/>
        </authorList>
    </citation>
    <scope>NUCLEOTIDE SEQUENCE [LARGE SCALE GENOMIC DNA]</scope>
    <source>
        <strain evidence="1 2">NO2</strain>
    </source>
</reference>
<comment type="caution">
    <text evidence="1">The sequence shown here is derived from an EMBL/GenBank/DDBJ whole genome shotgun (WGS) entry which is preliminary data.</text>
</comment>
<organism evidence="1 2">
    <name type="scientific">Paraglaciecola agarilytica NO2</name>
    <dbReference type="NCBI Taxonomy" id="1125747"/>
    <lineage>
        <taxon>Bacteria</taxon>
        <taxon>Pseudomonadati</taxon>
        <taxon>Pseudomonadota</taxon>
        <taxon>Gammaproteobacteria</taxon>
        <taxon>Alteromonadales</taxon>
        <taxon>Alteromonadaceae</taxon>
        <taxon>Paraglaciecola</taxon>
    </lineage>
</organism>
<protein>
    <submittedName>
        <fullName evidence="1">Uncharacterized protein</fullName>
    </submittedName>
</protein>
<keyword evidence="2" id="KW-1185">Reference proteome</keyword>
<sequence length="39" mass="4521">MSPFLTYFSPILRLKVWSLATALSHAKKVKHPPIMQNLR</sequence>
<evidence type="ECO:0000313" key="1">
    <source>
        <dbReference type="EMBL" id="GAC04617.1"/>
    </source>
</evidence>
<name>A0ABQ0I5P6_9ALTE</name>
<gene>
    <name evidence="1" type="ORF">GAGA_1762</name>
</gene>
<dbReference type="EMBL" id="BAEK01000030">
    <property type="protein sequence ID" value="GAC04617.1"/>
    <property type="molecule type" value="Genomic_DNA"/>
</dbReference>
<dbReference type="Proteomes" id="UP000008372">
    <property type="component" value="Unassembled WGS sequence"/>
</dbReference>
<accession>A0ABQ0I5P6</accession>